<evidence type="ECO:0000313" key="2">
    <source>
        <dbReference type="EMBL" id="KAH0541839.1"/>
    </source>
</evidence>
<name>A0A9P8KXT9_9PEZI</name>
<dbReference type="AlphaFoldDB" id="A0A9P8KXT9"/>
<gene>
    <name evidence="2" type="ORF">FGG08_003722</name>
</gene>
<keyword evidence="1" id="KW-0175">Coiled coil</keyword>
<sequence length="472" mass="53763">MATIGSTLVAVIRMIDVCVKFIGRVRDVPQEVEELLDDISHYSSTLDVLQKVLDHYTQTFNFEHDGLNNAIVKFHCTIIELEKFIEKHAPLTNVNTFIWVVDDEYKQTIKKLKDDTKKYEDRITMLSQQLQLYSSSMTHRAVTEVQNGISERRQPGSVGVADGSIDWRNPFGEQVPDLGRRAGDCPSPIARNDTSTTLVAPSIFSTITRHSSTTTFQSILGTMPTPSVRRPSFTPKNGAAKIWCKSEQATRVISKIRFREHKDGRLLLLQVMCVDGVEKHHKLPDNPIPYQEHRRESHKIRNLDPSITNLVKFFGSTDYEYRFDDEDAPLSGVPNVQTHNDLIDCKSFQETVVGKTCIYRVEVDKIYSKRSSKTAECNWQNLQLWENRVNGGQSITFFGNGKEQRFLEFKIVHLRPSKSQSKGTLTLEFDQRKAGKTRTPEEALEKSLSYLKITFTDPGEIPAFLRAARFGS</sequence>
<evidence type="ECO:0000313" key="3">
    <source>
        <dbReference type="Proteomes" id="UP000698800"/>
    </source>
</evidence>
<dbReference type="Proteomes" id="UP000698800">
    <property type="component" value="Unassembled WGS sequence"/>
</dbReference>
<proteinExistence type="predicted"/>
<keyword evidence="3" id="KW-1185">Reference proteome</keyword>
<protein>
    <submittedName>
        <fullName evidence="2">Uncharacterized protein</fullName>
    </submittedName>
</protein>
<reference evidence="2" key="1">
    <citation type="submission" date="2021-03" db="EMBL/GenBank/DDBJ databases">
        <title>Comparative genomics and phylogenomic investigation of the class Geoglossomycetes provide insights into ecological specialization and systematics.</title>
        <authorList>
            <person name="Melie T."/>
            <person name="Pirro S."/>
            <person name="Miller A.N."/>
            <person name="Quandt A."/>
        </authorList>
    </citation>
    <scope>NUCLEOTIDE SEQUENCE</scope>
    <source>
        <strain evidence="2">GBOQ0MN5Z8</strain>
    </source>
</reference>
<dbReference type="EMBL" id="JAGHQL010000067">
    <property type="protein sequence ID" value="KAH0541839.1"/>
    <property type="molecule type" value="Genomic_DNA"/>
</dbReference>
<comment type="caution">
    <text evidence="2">The sequence shown here is derived from an EMBL/GenBank/DDBJ whole genome shotgun (WGS) entry which is preliminary data.</text>
</comment>
<accession>A0A9P8KXT9</accession>
<feature type="coiled-coil region" evidence="1">
    <location>
        <begin position="102"/>
        <end position="129"/>
    </location>
</feature>
<evidence type="ECO:0000256" key="1">
    <source>
        <dbReference type="SAM" id="Coils"/>
    </source>
</evidence>
<organism evidence="2 3">
    <name type="scientific">Glutinoglossum americanum</name>
    <dbReference type="NCBI Taxonomy" id="1670608"/>
    <lineage>
        <taxon>Eukaryota</taxon>
        <taxon>Fungi</taxon>
        <taxon>Dikarya</taxon>
        <taxon>Ascomycota</taxon>
        <taxon>Pezizomycotina</taxon>
        <taxon>Geoglossomycetes</taxon>
        <taxon>Geoglossales</taxon>
        <taxon>Geoglossaceae</taxon>
        <taxon>Glutinoglossum</taxon>
    </lineage>
</organism>
<dbReference type="OrthoDB" id="5477398at2759"/>